<dbReference type="VEuPathDB" id="FungiDB:FVEG_12472"/>
<dbReference type="GeneID" id="30069910"/>
<dbReference type="GO" id="GO:0005739">
    <property type="term" value="C:mitochondrion"/>
    <property type="evidence" value="ECO:0007669"/>
    <property type="project" value="UniProtKB-SubCell"/>
</dbReference>
<dbReference type="RefSeq" id="XP_018760395.1">
    <property type="nucleotide sequence ID" value="XM_018901813.1"/>
</dbReference>
<protein>
    <recommendedName>
        <fullName evidence="10">DUF676 domain-containing protein</fullName>
    </recommendedName>
</protein>
<organism evidence="8 9">
    <name type="scientific">Gibberella moniliformis (strain M3125 / FGSC 7600)</name>
    <name type="common">Maize ear and stalk rot fungus</name>
    <name type="synonym">Fusarium verticillioides</name>
    <dbReference type="NCBI Taxonomy" id="334819"/>
    <lineage>
        <taxon>Eukaryota</taxon>
        <taxon>Fungi</taxon>
        <taxon>Dikarya</taxon>
        <taxon>Ascomycota</taxon>
        <taxon>Pezizomycotina</taxon>
        <taxon>Sordariomycetes</taxon>
        <taxon>Hypocreomycetidae</taxon>
        <taxon>Hypocreales</taxon>
        <taxon>Nectriaceae</taxon>
        <taxon>Fusarium</taxon>
        <taxon>Fusarium fujikuroi species complex</taxon>
    </lineage>
</organism>
<evidence type="ECO:0000256" key="7">
    <source>
        <dbReference type="SAM" id="MobiDB-lite"/>
    </source>
</evidence>
<evidence type="ECO:0000256" key="2">
    <source>
        <dbReference type="ARBA" id="ARBA00004240"/>
    </source>
</evidence>
<evidence type="ECO:0000256" key="4">
    <source>
        <dbReference type="ARBA" id="ARBA00022824"/>
    </source>
</evidence>
<accession>W7N252</accession>
<evidence type="ECO:0000256" key="6">
    <source>
        <dbReference type="ARBA" id="ARBA00023136"/>
    </source>
</evidence>
<dbReference type="InterPro" id="IPR029058">
    <property type="entry name" value="AB_hydrolase_fold"/>
</dbReference>
<dbReference type="PANTHER" id="PTHR48182">
    <property type="entry name" value="PROTEIN SERAC1"/>
    <property type="match status" value="1"/>
</dbReference>
<dbReference type="PANTHER" id="PTHR48182:SF2">
    <property type="entry name" value="PROTEIN SERAC1"/>
    <property type="match status" value="1"/>
</dbReference>
<evidence type="ECO:0000256" key="1">
    <source>
        <dbReference type="ARBA" id="ARBA00004173"/>
    </source>
</evidence>
<proteinExistence type="predicted"/>
<dbReference type="EMBL" id="DS022260">
    <property type="protein sequence ID" value="EWG54204.1"/>
    <property type="molecule type" value="Genomic_DNA"/>
</dbReference>
<dbReference type="EMBL" id="CM000581">
    <property type="protein sequence ID" value="EWG54204.1"/>
    <property type="molecule type" value="Genomic_DNA"/>
</dbReference>
<reference evidence="8 9" key="1">
    <citation type="journal article" date="2010" name="Nature">
        <title>Comparative genomics reveals mobile pathogenicity chromosomes in Fusarium.</title>
        <authorList>
            <person name="Ma L.J."/>
            <person name="van der Does H.C."/>
            <person name="Borkovich K.A."/>
            <person name="Coleman J.J."/>
            <person name="Daboussi M.J."/>
            <person name="Di Pietro A."/>
            <person name="Dufresne M."/>
            <person name="Freitag M."/>
            <person name="Grabherr M."/>
            <person name="Henrissat B."/>
            <person name="Houterman P.M."/>
            <person name="Kang S."/>
            <person name="Shim W.B."/>
            <person name="Woloshuk C."/>
            <person name="Xie X."/>
            <person name="Xu J.R."/>
            <person name="Antoniw J."/>
            <person name="Baker S.E."/>
            <person name="Bluhm B.H."/>
            <person name="Breakspear A."/>
            <person name="Brown D.W."/>
            <person name="Butchko R.A."/>
            <person name="Chapman S."/>
            <person name="Coulson R."/>
            <person name="Coutinho P.M."/>
            <person name="Danchin E.G."/>
            <person name="Diener A."/>
            <person name="Gale L.R."/>
            <person name="Gardiner D.M."/>
            <person name="Goff S."/>
            <person name="Hammond-Kosack K.E."/>
            <person name="Hilburn K."/>
            <person name="Hua-Van A."/>
            <person name="Jonkers W."/>
            <person name="Kazan K."/>
            <person name="Kodira C.D."/>
            <person name="Koehrsen M."/>
            <person name="Kumar L."/>
            <person name="Lee Y.H."/>
            <person name="Li L."/>
            <person name="Manners J.M."/>
            <person name="Miranda-Saavedra D."/>
            <person name="Mukherjee M."/>
            <person name="Park G."/>
            <person name="Park J."/>
            <person name="Park S.Y."/>
            <person name="Proctor R.H."/>
            <person name="Regev A."/>
            <person name="Ruiz-Roldan M.C."/>
            <person name="Sain D."/>
            <person name="Sakthikumar S."/>
            <person name="Sykes S."/>
            <person name="Schwartz D.C."/>
            <person name="Turgeon B.G."/>
            <person name="Wapinski I."/>
            <person name="Yoder O."/>
            <person name="Young S."/>
            <person name="Zeng Q."/>
            <person name="Zhou S."/>
            <person name="Galagan J."/>
            <person name="Cuomo C.A."/>
            <person name="Kistler H.C."/>
            <person name="Rep M."/>
        </authorList>
    </citation>
    <scope>NUCLEOTIDE SEQUENCE [LARGE SCALE GENOMIC DNA]</scope>
    <source>
        <strain evidence="9">M3125 / FGSC 7600</strain>
    </source>
</reference>
<dbReference type="AlphaFoldDB" id="W7N252"/>
<dbReference type="GO" id="GO:0016020">
    <property type="term" value="C:membrane"/>
    <property type="evidence" value="ECO:0007669"/>
    <property type="project" value="UniProtKB-SubCell"/>
</dbReference>
<dbReference type="InterPro" id="IPR052374">
    <property type="entry name" value="SERAC1"/>
</dbReference>
<dbReference type="KEGG" id="fvr:FVEG_12472"/>
<evidence type="ECO:0000313" key="9">
    <source>
        <dbReference type="Proteomes" id="UP000009096"/>
    </source>
</evidence>
<name>W7N252_GIBM7</name>
<dbReference type="OrthoDB" id="5086500at2759"/>
<keyword evidence="9" id="KW-1185">Reference proteome</keyword>
<evidence type="ECO:0000256" key="5">
    <source>
        <dbReference type="ARBA" id="ARBA00023128"/>
    </source>
</evidence>
<dbReference type="Gene3D" id="3.40.50.1820">
    <property type="entry name" value="alpha/beta hydrolase"/>
    <property type="match status" value="1"/>
</dbReference>
<gene>
    <name evidence="8" type="ORF">FVEG_12472</name>
</gene>
<dbReference type="SUPFAM" id="SSF53474">
    <property type="entry name" value="alpha/beta-Hydrolases"/>
    <property type="match status" value="1"/>
</dbReference>
<keyword evidence="5" id="KW-0496">Mitochondrion</keyword>
<evidence type="ECO:0008006" key="10">
    <source>
        <dbReference type="Google" id="ProtNLM"/>
    </source>
</evidence>
<feature type="region of interest" description="Disordered" evidence="7">
    <location>
        <begin position="310"/>
        <end position="338"/>
    </location>
</feature>
<keyword evidence="4" id="KW-0256">Endoplasmic reticulum</keyword>
<dbReference type="GO" id="GO:0005783">
    <property type="term" value="C:endoplasmic reticulum"/>
    <property type="evidence" value="ECO:0007669"/>
    <property type="project" value="UniProtKB-SubCell"/>
</dbReference>
<keyword evidence="6" id="KW-0472">Membrane</keyword>
<sequence length="385" mass="42575">MLRRLFHQSYPPQQEGTSPQNFLEILFEGESPEIDIVAVHGLNPLDRPNQARTTWTTGGRLWLKDFLPVRIPRSRVMLFGYNSNVAFGTSTAGLAEQADNLLNRLSSKRAGAPDRPVIFVCHSLGGLVVKRALSTSRGDNTYCSIFDSTFGVVFFGTPHHGGNGAGLGAIAASITRAVLGNPSNSFLEALTRESNFLSVITDDFSQLLEKLYFISFFETRPLGNTRQIVVDRTSATLGLGREREKQIALDADHARICKFANSDDPMYQQVEDNIAQMVDAAISKTKQKNEDSKKRLDNITAILGSDNKVAQHGRSNSSLVTGDVNHTQQYGDNNKSTVEGRGNVTMQISSNEYYGLWETLRGYFVTQPVGPWMNNQPLENNPEAR</sequence>
<comment type="subcellular location">
    <subcellularLocation>
        <location evidence="2">Endoplasmic reticulum</location>
    </subcellularLocation>
    <subcellularLocation>
        <location evidence="3">Membrane</location>
    </subcellularLocation>
    <subcellularLocation>
        <location evidence="1">Mitochondrion</location>
    </subcellularLocation>
</comment>
<evidence type="ECO:0000256" key="3">
    <source>
        <dbReference type="ARBA" id="ARBA00004370"/>
    </source>
</evidence>
<evidence type="ECO:0000313" key="8">
    <source>
        <dbReference type="EMBL" id="EWG54204.1"/>
    </source>
</evidence>
<feature type="compositionally biased region" description="Polar residues" evidence="7">
    <location>
        <begin position="313"/>
        <end position="337"/>
    </location>
</feature>
<dbReference type="Proteomes" id="UP000009096">
    <property type="component" value="Chromosome 4"/>
</dbReference>